<dbReference type="PANTHER" id="PTHR31912:SF34">
    <property type="entry name" value="NOTOCHORD-RELATED PROTEIN"/>
    <property type="match status" value="1"/>
</dbReference>
<feature type="region of interest" description="Disordered" evidence="1">
    <location>
        <begin position="319"/>
        <end position="338"/>
    </location>
</feature>
<gene>
    <name evidence="2" type="ORF">A4X13_0g7528</name>
</gene>
<feature type="non-terminal residue" evidence="2">
    <location>
        <position position="1"/>
    </location>
</feature>
<evidence type="ECO:0000256" key="1">
    <source>
        <dbReference type="SAM" id="MobiDB-lite"/>
    </source>
</evidence>
<evidence type="ECO:0000313" key="3">
    <source>
        <dbReference type="Proteomes" id="UP000077521"/>
    </source>
</evidence>
<name>A0A8T8SJG4_9BASI</name>
<reference evidence="2" key="2">
    <citation type="journal article" date="2019" name="IMA Fungus">
        <title>Genome sequencing and comparison of five Tilletia species to identify candidate genes for the detection of regulated species infecting wheat.</title>
        <authorList>
            <person name="Nguyen H.D.T."/>
            <person name="Sultana T."/>
            <person name="Kesanakurti P."/>
            <person name="Hambleton S."/>
        </authorList>
    </citation>
    <scope>NUCLEOTIDE SEQUENCE</scope>
    <source>
        <strain evidence="2">DAOMC 236416</strain>
    </source>
</reference>
<proteinExistence type="predicted"/>
<reference evidence="2" key="1">
    <citation type="submission" date="2016-04" db="EMBL/GenBank/DDBJ databases">
        <authorList>
            <person name="Nguyen H.D."/>
            <person name="Samba Siva P."/>
            <person name="Cullis J."/>
            <person name="Levesque C.A."/>
            <person name="Hambleton S."/>
        </authorList>
    </citation>
    <scope>NUCLEOTIDE SEQUENCE</scope>
    <source>
        <strain evidence="2">DAOMC 236416</strain>
    </source>
</reference>
<dbReference type="Proteomes" id="UP000077521">
    <property type="component" value="Unassembled WGS sequence"/>
</dbReference>
<dbReference type="PANTHER" id="PTHR31912">
    <property type="entry name" value="IP13529P"/>
    <property type="match status" value="1"/>
</dbReference>
<sequence length="1266" mass="140254">KLSSVEVEDLPPLASASPVGHPFAKSRVPCPSQDPHGRQLEVADPSTIPADGSEHAETLTHLLVLNSDKIQRLAFILKKAALYARCNKPLQQFKKGLCLARRSVHFGPATSLTNTMLSFSSISSVAVTHQTSAATPKGGMLLASLNSIINDALSHHHESKLSSKLQAKTSVTTPASSIITVSILHNSSDSLPAARHHSSSIMPSHGVPPLELPFGIQVLNGRQYRCTVCAVGESQMPLSRALAHSMTAAHRRGVERETMARRLQTSSGTPAAAPTPMEIDDFEADMTSGMDSYHEPDHPNPVQPPPLPPLLNRSAHTRTSWFDNPAPMDDNFLPPHDDSQLFEDDLSDLRRLAAAHTEDYSPFPDKVTFVLAFISNIPRRPLSTNQIKSVLLAFELLQVPNVPSFSRYQAVMEDMRASMAVSGPRPFRGLHGHEFWIKPIAGGIRSDFGNPYLRPKMQLYPRRTSHISDYMDSKLAGDDARTRAPMVDLGNKRHAFLKEVVEHQGGLLFVTAWYEGKDGKLWAEGLTAAQERWQFTVDDRTERVPISDIKATGREVSETRTVSHIMFKGQKISLLNPMRKTAKGRAVYNIPIFAFMDDVSGASSKRWNKHHICLVQNAAFDSKTLGLDATLRTFAVSEEASPQEISQALVDEFEQLHRSGTVCWDVEKQEPVLVYAHLAAMICDNPMAAELASNVGLKGNFSCRSCEFGGSQQYRESVDGLAACTHPNTPRTTDSVKGSLQTQMDLAISGLKGAWTKEATRTGTKDKLTSSTCEQLVQEFIARKDEGSALDENIRAEVKVLKDEMEAEGKHWNQFFRLQDLTGFDVTRHLPCEILHTVLLGTVKYLTHATMTALSEQKKDDLATWLSEADMSNISKGKKLRARYLVKHHQSLVGKDLKTLAQTMQWALVQSGADPDLCQAWQAKGALAAALHVPVFERETLEDWKEHVTVLLQHFYQCFAKVKPRMLASKPKLHILSHAIDDMERYGPLSLVSSERFESFNAVFRQASMLSNRKKPSRDIIRRLADEETMRDVLSNSVYWDMTSKTLRRPGVMLQRLLRANKNTHTAAVKMYGLVKKHDSAQGRVPGTFDFKRRSVWLESGDWAKKGDFVLLRDSVCKSIVGDEQTQTKIVQVEDLRLVLQPEADDSAQDAVRALRVVPLWPYDCSGLATSSPNAPNLFRLAGAEEARIVTAKDVIASVTLNHDCAGQGCSIGFNNIVHRGADNVYVLNTCLFRSTWQMKGAYGNRLHHITAGEIGRTAHGAMRGG</sequence>
<feature type="compositionally biased region" description="Pro residues" evidence="1">
    <location>
        <begin position="299"/>
        <end position="309"/>
    </location>
</feature>
<feature type="region of interest" description="Disordered" evidence="1">
    <location>
        <begin position="287"/>
        <end position="314"/>
    </location>
</feature>
<evidence type="ECO:0000313" key="2">
    <source>
        <dbReference type="EMBL" id="KAE8241186.1"/>
    </source>
</evidence>
<keyword evidence="3" id="KW-1185">Reference proteome</keyword>
<dbReference type="EMBL" id="LWDF02000956">
    <property type="protein sequence ID" value="KAE8241186.1"/>
    <property type="molecule type" value="Genomic_DNA"/>
</dbReference>
<organism evidence="2 3">
    <name type="scientific">Tilletia indica</name>
    <dbReference type="NCBI Taxonomy" id="43049"/>
    <lineage>
        <taxon>Eukaryota</taxon>
        <taxon>Fungi</taxon>
        <taxon>Dikarya</taxon>
        <taxon>Basidiomycota</taxon>
        <taxon>Ustilaginomycotina</taxon>
        <taxon>Exobasidiomycetes</taxon>
        <taxon>Tilletiales</taxon>
        <taxon>Tilletiaceae</taxon>
        <taxon>Tilletia</taxon>
    </lineage>
</organism>
<accession>A0A8T8SJG4</accession>
<protein>
    <recommendedName>
        <fullName evidence="4">C2H2-type domain-containing protein</fullName>
    </recommendedName>
</protein>
<evidence type="ECO:0008006" key="4">
    <source>
        <dbReference type="Google" id="ProtNLM"/>
    </source>
</evidence>
<feature type="region of interest" description="Disordered" evidence="1">
    <location>
        <begin position="1"/>
        <end position="41"/>
    </location>
</feature>
<comment type="caution">
    <text evidence="2">The sequence shown here is derived from an EMBL/GenBank/DDBJ whole genome shotgun (WGS) entry which is preliminary data.</text>
</comment>
<dbReference type="AlphaFoldDB" id="A0A8T8SJG4"/>